<feature type="compositionally biased region" description="Basic and acidic residues" evidence="6">
    <location>
        <begin position="149"/>
        <end position="161"/>
    </location>
</feature>
<reference evidence="9 10" key="1">
    <citation type="submission" date="2025-04" db="UniProtKB">
        <authorList>
            <consortium name="RefSeq"/>
        </authorList>
    </citation>
    <scope>IDENTIFICATION</scope>
    <source>
        <tissue evidence="9 10">Whole larval tissue</tissue>
    </source>
</reference>
<evidence type="ECO:0000256" key="1">
    <source>
        <dbReference type="ARBA" id="ARBA00007408"/>
    </source>
</evidence>
<feature type="compositionally biased region" description="Pro residues" evidence="6">
    <location>
        <begin position="168"/>
        <end position="191"/>
    </location>
</feature>
<dbReference type="RefSeq" id="XP_050561705.1">
    <property type="nucleotide sequence ID" value="XM_050705748.1"/>
</dbReference>
<evidence type="ECO:0000256" key="3">
    <source>
        <dbReference type="ARBA" id="ARBA00022884"/>
    </source>
</evidence>
<dbReference type="AlphaFoldDB" id="A0A9R0F4K8"/>
<evidence type="ECO:0000256" key="5">
    <source>
        <dbReference type="PROSITE-ProRule" id="PRU00176"/>
    </source>
</evidence>
<dbReference type="CDD" id="cd12383">
    <property type="entry name" value="RRM_RBM42"/>
    <property type="match status" value="1"/>
</dbReference>
<dbReference type="PANTHER" id="PTHR47640:SF11">
    <property type="entry name" value="RNA-BINDING PROTEIN 42"/>
    <property type="match status" value="1"/>
</dbReference>
<feature type="compositionally biased region" description="Basic residues" evidence="6">
    <location>
        <begin position="199"/>
        <end position="208"/>
    </location>
</feature>
<evidence type="ECO:0000256" key="4">
    <source>
        <dbReference type="ARBA" id="ARBA00030574"/>
    </source>
</evidence>
<gene>
    <name evidence="9 10" type="primary">LOC118264979</name>
</gene>
<evidence type="ECO:0000256" key="2">
    <source>
        <dbReference type="ARBA" id="ARBA00015192"/>
    </source>
</evidence>
<evidence type="ECO:0000313" key="10">
    <source>
        <dbReference type="RefSeq" id="XP_050561705.1"/>
    </source>
</evidence>
<keyword evidence="8" id="KW-1185">Reference proteome</keyword>
<evidence type="ECO:0000256" key="6">
    <source>
        <dbReference type="SAM" id="MobiDB-lite"/>
    </source>
</evidence>
<feature type="region of interest" description="Disordered" evidence="6">
    <location>
        <begin position="145"/>
        <end position="208"/>
    </location>
</feature>
<evidence type="ECO:0000259" key="7">
    <source>
        <dbReference type="PROSITE" id="PS50102"/>
    </source>
</evidence>
<comment type="similarity">
    <text evidence="1">Belongs to the RRM RBM42 family.</text>
</comment>
<dbReference type="Gene3D" id="3.30.70.330">
    <property type="match status" value="1"/>
</dbReference>
<organism evidence="8 10">
    <name type="scientific">Spodoptera frugiperda</name>
    <name type="common">Fall armyworm</name>
    <dbReference type="NCBI Taxonomy" id="7108"/>
    <lineage>
        <taxon>Eukaryota</taxon>
        <taxon>Metazoa</taxon>
        <taxon>Ecdysozoa</taxon>
        <taxon>Arthropoda</taxon>
        <taxon>Hexapoda</taxon>
        <taxon>Insecta</taxon>
        <taxon>Pterygota</taxon>
        <taxon>Neoptera</taxon>
        <taxon>Endopterygota</taxon>
        <taxon>Lepidoptera</taxon>
        <taxon>Glossata</taxon>
        <taxon>Ditrysia</taxon>
        <taxon>Noctuoidea</taxon>
        <taxon>Noctuidae</taxon>
        <taxon>Amphipyrinae</taxon>
        <taxon>Spodoptera</taxon>
    </lineage>
</organism>
<dbReference type="RefSeq" id="XP_050561704.1">
    <property type="nucleotide sequence ID" value="XM_050705747.1"/>
</dbReference>
<evidence type="ECO:0000313" key="8">
    <source>
        <dbReference type="Proteomes" id="UP000829999"/>
    </source>
</evidence>
<dbReference type="OrthoDB" id="1749473at2759"/>
<dbReference type="PANTHER" id="PTHR47640">
    <property type="entry name" value="TRNA SELENOCYSTEINE 1-ASSOCIATED PROTEIN 1-RELATED-RELATED"/>
    <property type="match status" value="1"/>
</dbReference>
<dbReference type="InterPro" id="IPR012677">
    <property type="entry name" value="Nucleotide-bd_a/b_plait_sf"/>
</dbReference>
<dbReference type="InterPro" id="IPR035979">
    <property type="entry name" value="RBD_domain_sf"/>
</dbReference>
<dbReference type="SUPFAM" id="SSF54928">
    <property type="entry name" value="RNA-binding domain, RBD"/>
    <property type="match status" value="1"/>
</dbReference>
<keyword evidence="3 5" id="KW-0694">RNA-binding</keyword>
<dbReference type="SMART" id="SM00360">
    <property type="entry name" value="RRM"/>
    <property type="match status" value="1"/>
</dbReference>
<dbReference type="GO" id="GO:0003729">
    <property type="term" value="F:mRNA binding"/>
    <property type="evidence" value="ECO:0007669"/>
    <property type="project" value="InterPro"/>
</dbReference>
<dbReference type="InterPro" id="IPR050825">
    <property type="entry name" value="RBM42_RBP45_47-like"/>
</dbReference>
<sequence length="337" mass="37574">MEDSTKYQQMQDEMSSLVNSNIFKKQEVEHRFEAEISGSDAGVGVVSRAVIGAATFGAVQQQLERANAPLIPPFDMTMMYPTVPPPPPPPSIMVPSQVRMRPTTSSDVFPVAPALTFLRPGLPGPQLIPPPPPKPQPVVLSAAPKLYKQPKEDDEKKEKESRKRKRTPPPPPPRPEPVVEPPPVAPPPPTISIPDTIAKPKKEKKNRKVVRTAGGQVWEDVTLLDWPDDDFRMFCGDLGNDVTDELLTRTFSKYSSFQRAKVIRDKRTNKSKGFGFVSFKDPGDFIKAMKEMDGRYVGSRPIKLRKSTWRARSLDVVRKKEKEKAALLSLLMSGNKS</sequence>
<dbReference type="InterPro" id="IPR000504">
    <property type="entry name" value="RRM_dom"/>
</dbReference>
<dbReference type="Proteomes" id="UP000829999">
    <property type="component" value="Chromosome 28"/>
</dbReference>
<dbReference type="InterPro" id="IPR034215">
    <property type="entry name" value="RBM42_RRM"/>
</dbReference>
<protein>
    <recommendedName>
        <fullName evidence="2">RNA-binding protein 42</fullName>
    </recommendedName>
    <alternativeName>
        <fullName evidence="4">RNA-binding motif protein 42</fullName>
    </alternativeName>
</protein>
<feature type="domain" description="RRM" evidence="7">
    <location>
        <begin position="231"/>
        <end position="309"/>
    </location>
</feature>
<name>A0A9R0F4K8_SPOFR</name>
<accession>A0A9R0F4K8</accession>
<evidence type="ECO:0000313" key="9">
    <source>
        <dbReference type="RefSeq" id="XP_050561704.1"/>
    </source>
</evidence>
<dbReference type="GeneID" id="118264979"/>
<proteinExistence type="inferred from homology"/>
<dbReference type="PROSITE" id="PS50102">
    <property type="entry name" value="RRM"/>
    <property type="match status" value="1"/>
</dbReference>
<dbReference type="Pfam" id="PF00076">
    <property type="entry name" value="RRM_1"/>
    <property type="match status" value="1"/>
</dbReference>